<dbReference type="RefSeq" id="WP_119848921.1">
    <property type="nucleotide sequence ID" value="NZ_CP032412.1"/>
</dbReference>
<feature type="signal peptide" evidence="1">
    <location>
        <begin position="1"/>
        <end position="27"/>
    </location>
</feature>
<dbReference type="AlphaFoldDB" id="A0A385TQT1"/>
<accession>A0A385TQT1</accession>
<evidence type="ECO:0000313" key="2">
    <source>
        <dbReference type="EMBL" id="AYB45074.1"/>
    </source>
</evidence>
<name>A0A385TQT1_PAELA</name>
<reference evidence="2 3" key="1">
    <citation type="submission" date="2018-09" db="EMBL/GenBank/DDBJ databases">
        <title>Genome Sequence of Paenibacillus lautus Strain E7593-69, Azo Dye-Degrading Bacteria, Isolated from Commercial Tattoo Inks.</title>
        <authorList>
            <person name="Nho S.W."/>
            <person name="Kim S.-J."/>
            <person name="Kweon O."/>
            <person name="Cerniglia C.E."/>
        </authorList>
    </citation>
    <scope>NUCLEOTIDE SEQUENCE [LARGE SCALE GENOMIC DNA]</scope>
    <source>
        <strain evidence="2 3">E7593-69</strain>
    </source>
</reference>
<feature type="chain" id="PRO_5017272513" evidence="1">
    <location>
        <begin position="28"/>
        <end position="271"/>
    </location>
</feature>
<gene>
    <name evidence="2" type="ORF">D5F53_18095</name>
</gene>
<sequence>MMFRRLWLSILAMVLLFTLTPIPYANAAAIEFTDSVQAQLNATADRAGGTVRSKLKKQYDDFKSERRQVMDWDDRISSLRYANEAKASETRKRISEIDKDKIRRLEDQLQAAKSKYKPLFDTYSALNKQIAAAKKLKDKSLSKMLQSQAGGMKILVALGREDIRSKQAALTAAKKERTSKAAKIRSILSEIDPYKSKIKGDKSAITTPNKLMTTEWKNFKAAVKANESARTSDALSRLLTLSGQILAKKKSIYSYEQKIESVIARANAQIR</sequence>
<dbReference type="Proteomes" id="UP000266552">
    <property type="component" value="Chromosome"/>
</dbReference>
<evidence type="ECO:0000313" key="3">
    <source>
        <dbReference type="Proteomes" id="UP000266552"/>
    </source>
</evidence>
<dbReference type="EMBL" id="CP032412">
    <property type="protein sequence ID" value="AYB45074.1"/>
    <property type="molecule type" value="Genomic_DNA"/>
</dbReference>
<dbReference type="KEGG" id="plw:D5F53_18095"/>
<organism evidence="2 3">
    <name type="scientific">Paenibacillus lautus</name>
    <name type="common">Bacillus lautus</name>
    <dbReference type="NCBI Taxonomy" id="1401"/>
    <lineage>
        <taxon>Bacteria</taxon>
        <taxon>Bacillati</taxon>
        <taxon>Bacillota</taxon>
        <taxon>Bacilli</taxon>
        <taxon>Bacillales</taxon>
        <taxon>Paenibacillaceae</taxon>
        <taxon>Paenibacillus</taxon>
    </lineage>
</organism>
<keyword evidence="3" id="KW-1185">Reference proteome</keyword>
<keyword evidence="1" id="KW-0732">Signal</keyword>
<protein>
    <submittedName>
        <fullName evidence="2">Uncharacterized protein</fullName>
    </submittedName>
</protein>
<proteinExistence type="predicted"/>
<evidence type="ECO:0000256" key="1">
    <source>
        <dbReference type="SAM" id="SignalP"/>
    </source>
</evidence>